<feature type="region of interest" description="Disordered" evidence="6">
    <location>
        <begin position="1"/>
        <end position="46"/>
    </location>
</feature>
<evidence type="ECO:0000256" key="5">
    <source>
        <dbReference type="RuleBase" id="RU003888"/>
    </source>
</evidence>
<dbReference type="InterPro" id="IPR021131">
    <property type="entry name" value="Ribosomal_uL15/eL18"/>
</dbReference>
<keyword evidence="4" id="KW-0699">rRNA-binding</keyword>
<dbReference type="GO" id="GO:0019843">
    <property type="term" value="F:rRNA binding"/>
    <property type="evidence" value="ECO:0007669"/>
    <property type="project" value="UniProtKB-UniRule"/>
</dbReference>
<dbReference type="InterPro" id="IPR036227">
    <property type="entry name" value="Ribosomal_uL15/eL18_sf"/>
</dbReference>
<dbReference type="GO" id="GO:0003735">
    <property type="term" value="F:structural constituent of ribosome"/>
    <property type="evidence" value="ECO:0007669"/>
    <property type="project" value="InterPro"/>
</dbReference>
<dbReference type="PANTHER" id="PTHR12934">
    <property type="entry name" value="50S RIBOSOMAL PROTEIN L15"/>
    <property type="match status" value="1"/>
</dbReference>
<comment type="function">
    <text evidence="4">Binds to the 23S rRNA.</text>
</comment>
<dbReference type="HAMAP" id="MF_01341">
    <property type="entry name" value="Ribosomal_uL15"/>
    <property type="match status" value="1"/>
</dbReference>
<gene>
    <name evidence="4 8" type="primary">rplO</name>
    <name evidence="8" type="ORF">RZN69_10430</name>
</gene>
<dbReference type="KEGG" id="puo:RZN69_10430"/>
<dbReference type="InterPro" id="IPR005749">
    <property type="entry name" value="Ribosomal_uL15_bac-type"/>
</dbReference>
<evidence type="ECO:0000256" key="1">
    <source>
        <dbReference type="ARBA" id="ARBA00007320"/>
    </source>
</evidence>
<evidence type="ECO:0000259" key="7">
    <source>
        <dbReference type="Pfam" id="PF00828"/>
    </source>
</evidence>
<evidence type="ECO:0000313" key="9">
    <source>
        <dbReference type="Proteomes" id="UP001304300"/>
    </source>
</evidence>
<reference evidence="8 9" key="1">
    <citation type="submission" date="2023-10" db="EMBL/GenBank/DDBJ databases">
        <title>Rubellicoccus peritrichatus gen. nov., sp. nov., isolated from an algae of coral reef tank.</title>
        <authorList>
            <person name="Luo J."/>
        </authorList>
    </citation>
    <scope>NUCLEOTIDE SEQUENCE [LARGE SCALE GENOMIC DNA]</scope>
    <source>
        <strain evidence="8 9">CR14</strain>
    </source>
</reference>
<evidence type="ECO:0000256" key="4">
    <source>
        <dbReference type="HAMAP-Rule" id="MF_01341"/>
    </source>
</evidence>
<dbReference type="RefSeq" id="WP_317836062.1">
    <property type="nucleotide sequence ID" value="NZ_CP136920.1"/>
</dbReference>
<dbReference type="PANTHER" id="PTHR12934:SF11">
    <property type="entry name" value="LARGE RIBOSOMAL SUBUNIT PROTEIN UL15M"/>
    <property type="match status" value="1"/>
</dbReference>
<keyword evidence="3 4" id="KW-0687">Ribonucleoprotein</keyword>
<dbReference type="Proteomes" id="UP001304300">
    <property type="component" value="Chromosome"/>
</dbReference>
<evidence type="ECO:0000313" key="8">
    <source>
        <dbReference type="EMBL" id="WOO43505.1"/>
    </source>
</evidence>
<dbReference type="EMBL" id="CP136920">
    <property type="protein sequence ID" value="WOO43505.1"/>
    <property type="molecule type" value="Genomic_DNA"/>
</dbReference>
<proteinExistence type="inferred from homology"/>
<sequence length="161" mass="17243">MKLHNLTNNVGATKRSKRIGCGQGSGRGKTSTRGVKGYKSRSGSSIRPGFEGGQLPLYRKLPTRGFNNYRFRTDYALVNVSDLASLEATEIDRDVLVKAGLVRKQAKLIKVLGDGEITSAVTISANKFSKTAVEKIEKAGGKAVVIAKAAKDADQGEEDSK</sequence>
<keyword evidence="4" id="KW-0694">RNA-binding</keyword>
<dbReference type="Gene3D" id="3.100.10.10">
    <property type="match status" value="1"/>
</dbReference>
<dbReference type="Pfam" id="PF00828">
    <property type="entry name" value="Ribosomal_L27A"/>
    <property type="match status" value="1"/>
</dbReference>
<evidence type="ECO:0000256" key="6">
    <source>
        <dbReference type="SAM" id="MobiDB-lite"/>
    </source>
</evidence>
<dbReference type="AlphaFoldDB" id="A0AAQ3LD37"/>
<keyword evidence="9" id="KW-1185">Reference proteome</keyword>
<evidence type="ECO:0000256" key="3">
    <source>
        <dbReference type="ARBA" id="ARBA00023274"/>
    </source>
</evidence>
<dbReference type="InterPro" id="IPR001196">
    <property type="entry name" value="Ribosomal_uL15_CS"/>
</dbReference>
<feature type="compositionally biased region" description="Polar residues" evidence="6">
    <location>
        <begin position="1"/>
        <end position="11"/>
    </location>
</feature>
<dbReference type="NCBIfam" id="TIGR01071">
    <property type="entry name" value="rplO_bact"/>
    <property type="match status" value="1"/>
</dbReference>
<comment type="subunit">
    <text evidence="4">Part of the 50S ribosomal subunit.</text>
</comment>
<dbReference type="SUPFAM" id="SSF52080">
    <property type="entry name" value="Ribosomal proteins L15p and L18e"/>
    <property type="match status" value="1"/>
</dbReference>
<dbReference type="InterPro" id="IPR030878">
    <property type="entry name" value="Ribosomal_uL15"/>
</dbReference>
<dbReference type="GO" id="GO:0006412">
    <property type="term" value="P:translation"/>
    <property type="evidence" value="ECO:0007669"/>
    <property type="project" value="UniProtKB-UniRule"/>
</dbReference>
<protein>
    <recommendedName>
        <fullName evidence="4">Large ribosomal subunit protein uL15</fullName>
    </recommendedName>
</protein>
<accession>A0AAQ3LD37</accession>
<evidence type="ECO:0000256" key="2">
    <source>
        <dbReference type="ARBA" id="ARBA00022980"/>
    </source>
</evidence>
<name>A0AAQ3LD37_9BACT</name>
<feature type="domain" description="Large ribosomal subunit protein uL15/eL18" evidence="7">
    <location>
        <begin position="78"/>
        <end position="144"/>
    </location>
</feature>
<dbReference type="PROSITE" id="PS00475">
    <property type="entry name" value="RIBOSOMAL_L15"/>
    <property type="match status" value="1"/>
</dbReference>
<keyword evidence="2 4" id="KW-0689">Ribosomal protein</keyword>
<organism evidence="8 9">
    <name type="scientific">Rubellicoccus peritrichatus</name>
    <dbReference type="NCBI Taxonomy" id="3080537"/>
    <lineage>
        <taxon>Bacteria</taxon>
        <taxon>Pseudomonadati</taxon>
        <taxon>Verrucomicrobiota</taxon>
        <taxon>Opitutia</taxon>
        <taxon>Puniceicoccales</taxon>
        <taxon>Cerasicoccaceae</taxon>
        <taxon>Rubellicoccus</taxon>
    </lineage>
</organism>
<dbReference type="GO" id="GO:0022625">
    <property type="term" value="C:cytosolic large ribosomal subunit"/>
    <property type="evidence" value="ECO:0007669"/>
    <property type="project" value="TreeGrafter"/>
</dbReference>
<comment type="similarity">
    <text evidence="1 4 5">Belongs to the universal ribosomal protein uL15 family.</text>
</comment>